<sequence length="135" mass="14609">MRIRGQCHCGAIAYEAEVEPDNVAICHCRDCQRLSGGAFRANVSAPAAGFRIISGEPTRYLKTADSGGKRAHAFCGTCGSPIYSCAAEAPTRYSLRIGCLDAPEEVGRPARQIWTKRRLSWLPPLSDVPECEGQP</sequence>
<feature type="domain" description="CENP-V/GFA" evidence="5">
    <location>
        <begin position="3"/>
        <end position="115"/>
    </location>
</feature>
<keyword evidence="3" id="KW-0862">Zinc</keyword>
<dbReference type="InterPro" id="IPR011057">
    <property type="entry name" value="Mss4-like_sf"/>
</dbReference>
<evidence type="ECO:0000313" key="6">
    <source>
        <dbReference type="EMBL" id="UOK73309.1"/>
    </source>
</evidence>
<evidence type="ECO:0000256" key="3">
    <source>
        <dbReference type="ARBA" id="ARBA00022833"/>
    </source>
</evidence>
<dbReference type="GO" id="GO:0016846">
    <property type="term" value="F:carbon-sulfur lyase activity"/>
    <property type="evidence" value="ECO:0007669"/>
    <property type="project" value="InterPro"/>
</dbReference>
<protein>
    <submittedName>
        <fullName evidence="6">GFA family protein</fullName>
    </submittedName>
</protein>
<proteinExistence type="inferred from homology"/>
<dbReference type="Pfam" id="PF04828">
    <property type="entry name" value="GFA"/>
    <property type="match status" value="1"/>
</dbReference>
<keyword evidence="6" id="KW-0614">Plasmid</keyword>
<accession>A0A9E7A9K4</accession>
<reference evidence="6" key="1">
    <citation type="submission" date="2021-09" db="EMBL/GenBank/DDBJ databases">
        <title>Network and meta-omics reveal the key degrader and cooperation patterns in an efficient 1,4-dioxane-degrading microbial community.</title>
        <authorList>
            <person name="Dai C."/>
        </authorList>
    </citation>
    <scope>NUCLEOTIDE SEQUENCE</scope>
    <source>
        <strain evidence="6">ZM13</strain>
        <plasmid evidence="6">pA</plasmid>
    </source>
</reference>
<keyword evidence="2" id="KW-0479">Metal-binding</keyword>
<gene>
    <name evidence="6" type="ORF">K9D25_21940</name>
</gene>
<keyword evidence="4" id="KW-0456">Lyase</keyword>
<name>A0A9E7A9K4_9HYPH</name>
<comment type="similarity">
    <text evidence="1">Belongs to the Gfa family.</text>
</comment>
<evidence type="ECO:0000313" key="7">
    <source>
        <dbReference type="Proteomes" id="UP000831684"/>
    </source>
</evidence>
<dbReference type="AlphaFoldDB" id="A0A9E7A9K4"/>
<dbReference type="Gene3D" id="3.90.1590.10">
    <property type="entry name" value="glutathione-dependent formaldehyde- activating enzyme (gfa)"/>
    <property type="match status" value="1"/>
</dbReference>
<evidence type="ECO:0000256" key="4">
    <source>
        <dbReference type="ARBA" id="ARBA00023239"/>
    </source>
</evidence>
<geneLocation type="plasmid" evidence="6 7">
    <name>pA</name>
</geneLocation>
<dbReference type="InterPro" id="IPR006913">
    <property type="entry name" value="CENP-V/GFA"/>
</dbReference>
<evidence type="ECO:0000259" key="5">
    <source>
        <dbReference type="PROSITE" id="PS51891"/>
    </source>
</evidence>
<organism evidence="6 7">
    <name type="scientific">Ancylobacter polymorphus</name>
    <dbReference type="NCBI Taxonomy" id="223390"/>
    <lineage>
        <taxon>Bacteria</taxon>
        <taxon>Pseudomonadati</taxon>
        <taxon>Pseudomonadota</taxon>
        <taxon>Alphaproteobacteria</taxon>
        <taxon>Hyphomicrobiales</taxon>
        <taxon>Xanthobacteraceae</taxon>
        <taxon>Ancylobacter</taxon>
    </lineage>
</organism>
<dbReference type="SUPFAM" id="SSF51316">
    <property type="entry name" value="Mss4-like"/>
    <property type="match status" value="1"/>
</dbReference>
<evidence type="ECO:0000256" key="2">
    <source>
        <dbReference type="ARBA" id="ARBA00022723"/>
    </source>
</evidence>
<dbReference type="GO" id="GO:0046872">
    <property type="term" value="F:metal ion binding"/>
    <property type="evidence" value="ECO:0007669"/>
    <property type="project" value="UniProtKB-KW"/>
</dbReference>
<dbReference type="KEGG" id="apol:K9D25_21940"/>
<dbReference type="Proteomes" id="UP000831684">
    <property type="component" value="Plasmid pA"/>
</dbReference>
<dbReference type="PANTHER" id="PTHR33337:SF40">
    <property type="entry name" value="CENP-V_GFA DOMAIN-CONTAINING PROTEIN-RELATED"/>
    <property type="match status" value="1"/>
</dbReference>
<dbReference type="PANTHER" id="PTHR33337">
    <property type="entry name" value="GFA DOMAIN-CONTAINING PROTEIN"/>
    <property type="match status" value="1"/>
</dbReference>
<dbReference type="PROSITE" id="PS51891">
    <property type="entry name" value="CENP_V_GFA"/>
    <property type="match status" value="1"/>
</dbReference>
<dbReference type="EMBL" id="CP083240">
    <property type="protein sequence ID" value="UOK73309.1"/>
    <property type="molecule type" value="Genomic_DNA"/>
</dbReference>
<dbReference type="RefSeq" id="WP_244450989.1">
    <property type="nucleotide sequence ID" value="NZ_CP083240.1"/>
</dbReference>
<evidence type="ECO:0000256" key="1">
    <source>
        <dbReference type="ARBA" id="ARBA00005495"/>
    </source>
</evidence>